<feature type="transmembrane region" description="Helical" evidence="1">
    <location>
        <begin position="168"/>
        <end position="190"/>
    </location>
</feature>
<protein>
    <recommendedName>
        <fullName evidence="4">MFS transporter</fullName>
    </recommendedName>
</protein>
<feature type="transmembrane region" description="Helical" evidence="1">
    <location>
        <begin position="306"/>
        <end position="325"/>
    </location>
</feature>
<dbReference type="Gene3D" id="1.20.1250.20">
    <property type="entry name" value="MFS general substrate transporter like domains"/>
    <property type="match status" value="1"/>
</dbReference>
<evidence type="ECO:0000256" key="1">
    <source>
        <dbReference type="SAM" id="Phobius"/>
    </source>
</evidence>
<evidence type="ECO:0008006" key="4">
    <source>
        <dbReference type="Google" id="ProtNLM"/>
    </source>
</evidence>
<keyword evidence="1" id="KW-0812">Transmembrane</keyword>
<feature type="transmembrane region" description="Helical" evidence="1">
    <location>
        <begin position="81"/>
        <end position="100"/>
    </location>
</feature>
<dbReference type="SUPFAM" id="SSF103473">
    <property type="entry name" value="MFS general substrate transporter"/>
    <property type="match status" value="1"/>
</dbReference>
<sequence>MTDHTPTSRVPLRLPGAVATFGIGIAGYLGVNLSPYMIAALQAALAADVLTASWIVTATLLATAVTGLVVARLCAGPRRLAVARIGLVIAAAGFGIAAIVPAPAAVVAGLLAGGIGAGGAVASSGAALAAFIDPERVAGLNGLANRAVITVILAIVPMIGLVPVSVFGVLAGVSLVMLATTAWLPAAPILEPHATGAAAASARTGSPAGRRVTIAGLALLACFAMFAVSEDSLWAMAGVMGAEQAALTPEGLGLALSGATAGGIIGAILITIVGDRFGRALPLAILLTAGGALKVVESTVTDPTVFVAVFIAWNTVYAITFLYFVSTAAALDADGRWSGPLFAVYLVGSALTPVIGAALVEALGFTGFGIVLGIASFALITPVALVARFSRLVQATETATDAAAGAERPATTEEVPA</sequence>
<gene>
    <name evidence="2" type="ORF">GCM10009819_23090</name>
</gene>
<dbReference type="Pfam" id="PF07690">
    <property type="entry name" value="MFS_1"/>
    <property type="match status" value="1"/>
</dbReference>
<name>A0ABN2UHI5_9MICO</name>
<dbReference type="EMBL" id="BAAAPW010000003">
    <property type="protein sequence ID" value="GAA2037791.1"/>
    <property type="molecule type" value="Genomic_DNA"/>
</dbReference>
<reference evidence="2 3" key="1">
    <citation type="journal article" date="2019" name="Int. J. Syst. Evol. Microbiol.">
        <title>The Global Catalogue of Microorganisms (GCM) 10K type strain sequencing project: providing services to taxonomists for standard genome sequencing and annotation.</title>
        <authorList>
            <consortium name="The Broad Institute Genomics Platform"/>
            <consortium name="The Broad Institute Genome Sequencing Center for Infectious Disease"/>
            <person name="Wu L."/>
            <person name="Ma J."/>
        </authorList>
    </citation>
    <scope>NUCLEOTIDE SEQUENCE [LARGE SCALE GENOMIC DNA]</scope>
    <source>
        <strain evidence="2 3">JCM 15672</strain>
    </source>
</reference>
<feature type="transmembrane region" description="Helical" evidence="1">
    <location>
        <begin position="337"/>
        <end position="359"/>
    </location>
</feature>
<accession>A0ABN2UHI5</accession>
<dbReference type="InterPro" id="IPR011701">
    <property type="entry name" value="MFS"/>
</dbReference>
<evidence type="ECO:0000313" key="3">
    <source>
        <dbReference type="Proteomes" id="UP001501196"/>
    </source>
</evidence>
<feature type="transmembrane region" description="Helical" evidence="1">
    <location>
        <begin position="106"/>
        <end position="131"/>
    </location>
</feature>
<dbReference type="Proteomes" id="UP001501196">
    <property type="component" value="Unassembled WGS sequence"/>
</dbReference>
<feature type="transmembrane region" description="Helical" evidence="1">
    <location>
        <begin position="365"/>
        <end position="387"/>
    </location>
</feature>
<feature type="transmembrane region" description="Helical" evidence="1">
    <location>
        <begin position="51"/>
        <end position="74"/>
    </location>
</feature>
<proteinExistence type="predicted"/>
<dbReference type="InterPro" id="IPR036259">
    <property type="entry name" value="MFS_trans_sf"/>
</dbReference>
<comment type="caution">
    <text evidence="2">The sequence shown here is derived from an EMBL/GenBank/DDBJ whole genome shotgun (WGS) entry which is preliminary data.</text>
</comment>
<feature type="transmembrane region" description="Helical" evidence="1">
    <location>
        <begin position="280"/>
        <end position="300"/>
    </location>
</feature>
<keyword evidence="1" id="KW-0472">Membrane</keyword>
<feature type="transmembrane region" description="Helical" evidence="1">
    <location>
        <begin position="143"/>
        <end position="162"/>
    </location>
</feature>
<keyword evidence="1" id="KW-1133">Transmembrane helix</keyword>
<keyword evidence="3" id="KW-1185">Reference proteome</keyword>
<feature type="transmembrane region" description="Helical" evidence="1">
    <location>
        <begin position="252"/>
        <end position="273"/>
    </location>
</feature>
<dbReference type="RefSeq" id="WP_344373696.1">
    <property type="nucleotide sequence ID" value="NZ_BAAAPW010000003.1"/>
</dbReference>
<feature type="transmembrane region" description="Helical" evidence="1">
    <location>
        <begin position="12"/>
        <end position="31"/>
    </location>
</feature>
<evidence type="ECO:0000313" key="2">
    <source>
        <dbReference type="EMBL" id="GAA2037791.1"/>
    </source>
</evidence>
<organism evidence="2 3">
    <name type="scientific">Agromyces tropicus</name>
    <dbReference type="NCBI Taxonomy" id="555371"/>
    <lineage>
        <taxon>Bacteria</taxon>
        <taxon>Bacillati</taxon>
        <taxon>Actinomycetota</taxon>
        <taxon>Actinomycetes</taxon>
        <taxon>Micrococcales</taxon>
        <taxon>Microbacteriaceae</taxon>
        <taxon>Agromyces</taxon>
    </lineage>
</organism>
<feature type="transmembrane region" description="Helical" evidence="1">
    <location>
        <begin position="211"/>
        <end position="228"/>
    </location>
</feature>